<dbReference type="AlphaFoldDB" id="A0AB39DQ51"/>
<organism evidence="1">
    <name type="scientific">Castellaniella ginsengisoli</name>
    <dbReference type="NCBI Taxonomy" id="546114"/>
    <lineage>
        <taxon>Bacteria</taxon>
        <taxon>Pseudomonadati</taxon>
        <taxon>Pseudomonadota</taxon>
        <taxon>Betaproteobacteria</taxon>
        <taxon>Burkholderiales</taxon>
        <taxon>Alcaligenaceae</taxon>
        <taxon>Castellaniella</taxon>
    </lineage>
</organism>
<protein>
    <recommendedName>
        <fullName evidence="3">DUF4145 domain-containing protein</fullName>
    </recommendedName>
</protein>
<name>A0AB39DQ51_9BURK</name>
<proteinExistence type="predicted"/>
<evidence type="ECO:0008006" key="3">
    <source>
        <dbReference type="Google" id="ProtNLM"/>
    </source>
</evidence>
<evidence type="ECO:0000313" key="2">
    <source>
        <dbReference type="EMBL" id="XDJ77863.1"/>
    </source>
</evidence>
<dbReference type="RefSeq" id="WP_368648385.1">
    <property type="nucleotide sequence ID" value="NZ_CP158258.1"/>
</dbReference>
<accession>A0AB39DQ51</accession>
<sequence>MQVNLEKFKQDLKKLSREGQLLLVAMQYECHPEEVEKAYGRDFPDLKKKLPKFSTDYQSWYSESKALIKQLLPDRLADFSRHYEKPKPRKDISYENYRIEDYLQDLRVTRGWEKEEVVGPYAAIPHLEQQLAIVKAVSSRFESSLFDIRQLVQADLFDSEIAAAQELLKSGFSRGAGAVAGVVLEKHLGQVAENHSITTRKKNPTISDFNDLLKDAEVLDTPTWRQIQRLGDIRNLCDHNKDREPTKDEVQELISGVEKFTKTLF</sequence>
<reference evidence="1" key="1">
    <citation type="submission" date="2024-05" db="EMBL/GenBank/DDBJ databases">
        <authorList>
            <person name="Luo Y.-C."/>
            <person name="Nicholds J."/>
            <person name="Mortimer T."/>
            <person name="Maboni G."/>
        </authorList>
    </citation>
    <scope>NUCLEOTIDE SEQUENCE</scope>
    <source>
        <strain evidence="2">143769</strain>
        <strain evidence="1">148131</strain>
    </source>
</reference>
<gene>
    <name evidence="1" type="ORF">ABRY90_09225</name>
    <name evidence="2" type="ORF">ABRZ10_03380</name>
</gene>
<dbReference type="EMBL" id="CP158265">
    <property type="protein sequence ID" value="XDJ77863.1"/>
    <property type="molecule type" value="Genomic_DNA"/>
</dbReference>
<evidence type="ECO:0000313" key="1">
    <source>
        <dbReference type="EMBL" id="XDJ57462.1"/>
    </source>
</evidence>
<dbReference type="EMBL" id="CP158258">
    <property type="protein sequence ID" value="XDJ57462.1"/>
    <property type="molecule type" value="Genomic_DNA"/>
</dbReference>